<sequence>MADVFEDLLAALDEDSSKVPLQHGDLQTHHQGLHLSQAGLQDNVSFNSMQPTNGVDLLSAGPSQQNIAGGIGGLTSHSHLPNQPIQDAFSHQAPVESAPSLGMQGGSSLGSLFLSTVDEMLSSEKTTPMEFAPPTTKAPPPKASRSKAKKPAQRKLEKPTQMAPNEAVNTQIGSNMQQQMQGIHQTTSYKQSPATVQHYRGVQANNNFTTPNRPPSNSAAVPDSHYMAAAAPSPEAYSRTVYRQTGTPLARPHSNASSDGNIYMTNMPQPSPSGSLDSQYGPRTPMSNNPLTPQSVQQPKTPQSNQSMLSQGNLTGPATPINQPQHTASIMPDTGFVEGLGLTSPPPPRITDDQSHLQYLNTPSGQPDASSAELSLLDELPTPIKQQLGLEGDGSVSSNMQQNNWLNQFTNVPAQYSNLHNQGDNLLQTTNVNSGMTANMQQTVFQPNQYSTQSIYSTFPNNSMAISGGIGQQNSYVLSIPAQSECLTQTQSQLLESLSGLGKSKPGLKAPTTTLSDTQDLGLVSQFDSSIVHGAPGMFAGNQGGSGKIASVSSKSNTVLDMLSTAQSGIKQHMSNTYEAISPVSDFASSPMGKETVADSRNRNNQNVYSMDRQGYGFTSNMATTQSQVPVGLQEPDKPKVGPLARRRSASAERKTTTIVPKPQPKEKETPADFNFDDFGFDEEPTIKLPSQRAGGSIEVSKKVAPAPEPVNPVLKMHREDYADQSVYDSVQELAALQQKQKSLMKALASRNVNTSPQKPTWGRVATTTMTVTAAASQVQSVASQPKPMKQPPRKPQKPHNVMITQSPSQPARGQTAKAQKPQPPSVASTAADIFATFGITSTAVASSHQPQSYTSSTSLPGDTFNFATGASQKPSSSFSTVTGPTRQNLEAGNRTTPSFPKENLNFSSGQAGKSISAPRTTAAGNRQHFGLDQGSVSVTNKSLNQNFGTSQNTTLLTGTTMPFVSDNFAYPTGPDPQTVTANTKSTSHQSLGLTRSTASSLPSQNVNFLPDTSLKSNSTNAAVVQHQTFGSAPNTFTSFQSENLFAPDGRITSNKAHVEKPVSNRQSSGSTQNSGSSFKSETVKLSSNPDMKTSTVALSTALVGRQSFESAQSRMSSFPTDNLNYTSGSSSQALQKSTPNRQSATTVPSTTMTAMSMSSFSFPSGGGPGSNASYSFAGSTNQQNFSSHQQRSLSDNRSKTQSPKTTTTVSIPAATTNYYNTTLPCASSSFDSSLTNTITSLSTINQQQLSTAVSSQRPTVTGVGSSQADMFFQSSTQKLPTIPEKQNATPPSSTNVNLNIFGATGQSMYQQVADANARTAVPKQFTEKQATPAVSAPVYSSSIQPGAASTKPTFPREKQRLSSDGTKGGRGRKASSEKSKKSSAASQLTQAARRHDKIEASPELLSNFEMFINQAASNASKSKIKPRKEKPTPTEPPFEPPVTKTSKTAPTTKSNESPAYLQQPAVTSSSVDNFFAKSQTTIFSSSKTVPQPTKSSSNPFLADLLSEMGSASTELQRSKLDYTQPGHTKNKDQQSTQPPKYEQPGKPTEKALHVSQERFPKDSFSAFSKESLEIAKKTSSKAPSQSPIESIQQKPATPNIPTSNPPQFQTPFTTVYSSAPHTIMYSAGSIQSHPAQTLSSGSQPSTSSITTTTSSKHYSSANIAPPSSVTTSRAHPSAFNGSNVQNVYPHFGSGVHFPGSQSKEQRDMAAFASLASQPFQPGMFPPIGGHITPDPAAVNQSLEFLRMAHQHMGGIRGLTPSQSAEIFLGSLNPALSGPLPTYQQAVTSTQAQSAFSSQPPVSSSASLSSKAGKEASPTPPLAKEPQLPAFSEFLTKDVSTAVKDPIVPTPPPTAFKTHETPVSSSAQGPSVSRTSTPSVPAPILSTEPKLTSDKQDSTLAVASGNSILRDKTYHGPKKRHILQKYSQQHQTPTPIVASAPAKSNTQPLRGDIIPSHETPLDFRTSVPGSQTNKTTKTDKATVAPQQKEPVSAIVTMGKSAPKSNSSTTAPANVTTGKNTPKSTSSAPAKDGKSGHIFSLFDSLLQEASESAADSLKNVQSKKQDKTASAQPTTTKAPVAATLTATSTTTTQSTIKSISNKVNNSKATSRSPATFPFKRRHVHHKASDSQSASAAASPVRVTESTKSTSVVTLTQSTTKPTQATTVSTPTTAVSTAEPSKTTEVVPVSQDKPLGIKVRITAFRSAAGEVIHHASMVGGVPPPLTDEAVDSDRSSRSRKKHKKHKKRHKRSRRTSSSESEASIAPTTKPTFPLEGTSGLPQPELPLPDELVLPSRPLFVPSSNDSDVGSVSSATSKRKKKSAKSSQPAAKRIRTNSAGLDSDFEPVKKRGRPPKSSNPMRYKPKSTTTSAPVNDPISSAQMSFNRTPGKTPMYMHAGSKQTVTSVGGVHSVPTIQLVPRTTTKTTTKPTGLTVVSPNQDAAKVLSVKLSVAPTKTVQAQIMTKTTLGGVRYILQTTSPGSAVSGAPRVIIPKLASPPFSVGKATVFTVSSTGTRVSIASAAQVPQSSQPSGLVSPNRPIVVKRVPITLLPKSTTSPIMVTSTTLSVSKSTRAISTDTLPTSVVSASVAKIVVPSTAGIAQKSIAPKTPLKSVLAPILTEALKSGAKSKGSSESLFQTAFSKLISSPNPFAKYVPPPLPQRLLPTGPLPDTHRCFECGDTFLLQSSLMHHYERRSIFVKVRCVQCKKMLVFFNKCEILRHAREHSDRGDVMQFNGANLTPIPLTLCKPRTKDFFLRAAAERRKSCEGAKSSTMVCTECQFVADKQSVMDEHFQRRSAEWSSCDICRLHLHNNCAFSAHMRMHRHVAPHTCPECGQTFDGTAMDFNLHLRMQCFHLSRVSCFKCKLCNVTFNTDDQLRNHLRQNHVQLFYKCRECPMAFKTTQNIANHQRTAHNLTPEPTNTLKTIYKCPLCDTVFTDSSHSQQLFVLHKHLDTHINLNRITAYKCYLCHKLFEQKSLLSEHLQKEHDVNSLQEGAAAVATGNTDDPPAWKTGEKRRSSDGKRTKVGKKSKHDIEKPAEDPKLSARSTEEHRSFSENEYSDDSLSSGGVTGKLRHPFKIKIKGKPDGEHTPSKLPQEQSDFVWDEGKRKYPCMECDKVFQSSHSRASHVRSIHRGIRASYCCPHCPVGNVKFAKRITLVKHLNRIHKIEYPKKEDIKIIRTHVPPLSSAPPKISPPKRSPVSIPKTPEFEERRFPRKKITTRNPIQARARRLAAASARHQAARGVVGGETYESDESYGEVDERSIEEGWNVPDEMDAEVSDNEAEIDVSSLRLPSIYTCVKCDFQHEDRIVFQDHIVGHSSQTMDLATNGTAAALTMVQCTECGLSFASTASLDKHMHIKHKIRHRKLLERYDARLRAERLSSGQREVGDAGDSSGSNLSVPKLHRCKVCFRKFDTDTELRTHMRTHGLAFVKSKAS</sequence>
<feature type="compositionally biased region" description="Polar residues" evidence="12">
    <location>
        <begin position="1079"/>
        <end position="1092"/>
    </location>
</feature>
<feature type="region of interest" description="Disordered" evidence="12">
    <location>
        <begin position="632"/>
        <end position="671"/>
    </location>
</feature>
<dbReference type="GO" id="GO:0008270">
    <property type="term" value="F:zinc ion binding"/>
    <property type="evidence" value="ECO:0007669"/>
    <property type="project" value="UniProtKB-KW"/>
</dbReference>
<feature type="compositionally biased region" description="Basic residues" evidence="12">
    <location>
        <begin position="144"/>
        <end position="153"/>
    </location>
</feature>
<feature type="region of interest" description="Disordered" evidence="12">
    <location>
        <begin position="776"/>
        <end position="828"/>
    </location>
</feature>
<dbReference type="Pfam" id="PF25412">
    <property type="entry name" value="zf-C2H2_ZNF592"/>
    <property type="match status" value="1"/>
</dbReference>
<evidence type="ECO:0000256" key="8">
    <source>
        <dbReference type="ARBA" id="ARBA00023125"/>
    </source>
</evidence>
<feature type="compositionally biased region" description="Polar residues" evidence="12">
    <location>
        <begin position="1114"/>
        <end position="1143"/>
    </location>
</feature>
<name>A0A6F9DM60_9ASCI</name>
<feature type="region of interest" description="Disordered" evidence="12">
    <location>
        <begin position="1419"/>
        <end position="1470"/>
    </location>
</feature>
<evidence type="ECO:0000256" key="6">
    <source>
        <dbReference type="ARBA" id="ARBA00022833"/>
    </source>
</evidence>
<feature type="compositionally biased region" description="Polar residues" evidence="12">
    <location>
        <begin position="2353"/>
        <end position="2379"/>
    </location>
</feature>
<keyword evidence="10" id="KW-0539">Nucleus</keyword>
<feature type="compositionally biased region" description="Polar residues" evidence="12">
    <location>
        <begin position="1483"/>
        <end position="1500"/>
    </location>
</feature>
<proteinExistence type="evidence at transcript level"/>
<evidence type="ECO:0000259" key="13">
    <source>
        <dbReference type="PROSITE" id="PS50157"/>
    </source>
</evidence>
<feature type="compositionally biased region" description="Polar residues" evidence="12">
    <location>
        <begin position="2002"/>
        <end position="2027"/>
    </location>
</feature>
<dbReference type="PANTHER" id="PTHR47222">
    <property type="entry name" value="ZINC FINGER PROTEIN 532-RELATED"/>
    <property type="match status" value="1"/>
</dbReference>
<feature type="compositionally biased region" description="Low complexity" evidence="12">
    <location>
        <begin position="1442"/>
        <end position="1454"/>
    </location>
</feature>
<feature type="compositionally biased region" description="Low complexity" evidence="12">
    <location>
        <begin position="1791"/>
        <end position="1811"/>
    </location>
</feature>
<feature type="compositionally biased region" description="Low complexity" evidence="12">
    <location>
        <begin position="1064"/>
        <end position="1078"/>
    </location>
</feature>
<feature type="region of interest" description="Disordered" evidence="12">
    <location>
        <begin position="1791"/>
        <end position="1828"/>
    </location>
</feature>
<keyword evidence="5 11" id="KW-0863">Zinc-finger</keyword>
<feature type="region of interest" description="Disordered" evidence="12">
    <location>
        <begin position="246"/>
        <end position="371"/>
    </location>
</feature>
<feature type="region of interest" description="Disordered" evidence="12">
    <location>
        <begin position="1060"/>
        <end position="1092"/>
    </location>
</feature>
<feature type="region of interest" description="Disordered" evidence="12">
    <location>
        <begin position="968"/>
        <end position="1005"/>
    </location>
</feature>
<reference evidence="14" key="1">
    <citation type="submission" date="2020-04" db="EMBL/GenBank/DDBJ databases">
        <authorList>
            <person name="Neveu A P."/>
        </authorList>
    </citation>
    <scope>NUCLEOTIDE SEQUENCE</scope>
    <source>
        <tissue evidence="14">Whole embryo</tissue>
    </source>
</reference>
<feature type="region of interest" description="Disordered" evidence="12">
    <location>
        <begin position="1114"/>
        <end position="1151"/>
    </location>
</feature>
<keyword evidence="6" id="KW-0862">Zinc</keyword>
<feature type="compositionally biased region" description="Polar residues" evidence="12">
    <location>
        <begin position="356"/>
        <end position="365"/>
    </location>
</feature>
<dbReference type="PROSITE" id="PS50157">
    <property type="entry name" value="ZINC_FINGER_C2H2_2"/>
    <property type="match status" value="6"/>
</dbReference>
<feature type="compositionally biased region" description="Basic and acidic residues" evidence="12">
    <location>
        <begin position="1548"/>
        <end position="1562"/>
    </location>
</feature>
<feature type="region of interest" description="Disordered" evidence="12">
    <location>
        <begin position="2987"/>
        <end position="3068"/>
    </location>
</feature>
<dbReference type="InterPro" id="IPR036236">
    <property type="entry name" value="Znf_C2H2_sf"/>
</dbReference>
<dbReference type="GO" id="GO:0005634">
    <property type="term" value="C:nucleus"/>
    <property type="evidence" value="ECO:0007669"/>
    <property type="project" value="UniProtKB-SubCell"/>
</dbReference>
<feature type="compositionally biased region" description="Polar residues" evidence="12">
    <location>
        <begin position="1925"/>
        <end position="1934"/>
    </location>
</feature>
<dbReference type="InterPro" id="IPR045914">
    <property type="entry name" value="Zn532-like"/>
</dbReference>
<feature type="region of interest" description="Disordered" evidence="12">
    <location>
        <begin position="2215"/>
        <end position="2379"/>
    </location>
</feature>
<dbReference type="Pfam" id="PF00096">
    <property type="entry name" value="zf-C2H2"/>
    <property type="match status" value="2"/>
</dbReference>
<feature type="region of interest" description="Disordered" evidence="12">
    <location>
        <begin position="1170"/>
        <end position="1209"/>
    </location>
</feature>
<evidence type="ECO:0000313" key="14">
    <source>
        <dbReference type="EMBL" id="CAB3264076.1"/>
    </source>
</evidence>
<feature type="compositionally biased region" description="Low complexity" evidence="12">
    <location>
        <begin position="2128"/>
        <end position="2176"/>
    </location>
</feature>
<feature type="compositionally biased region" description="Polar residues" evidence="12">
    <location>
        <begin position="254"/>
        <end position="278"/>
    </location>
</feature>
<keyword evidence="4" id="KW-0677">Repeat</keyword>
<keyword evidence="9" id="KW-0804">Transcription</keyword>
<feature type="domain" description="C2H2-type" evidence="13">
    <location>
        <begin position="3402"/>
        <end position="3424"/>
    </location>
</feature>
<accession>A0A6F9DM60</accession>
<feature type="compositionally biased region" description="Low complexity" evidence="12">
    <location>
        <begin position="2300"/>
        <end position="2313"/>
    </location>
</feature>
<gene>
    <name evidence="14" type="primary">Muc16</name>
</gene>
<dbReference type="PROSITE" id="PS00028">
    <property type="entry name" value="ZINC_FINGER_C2H2_1"/>
    <property type="match status" value="7"/>
</dbReference>
<feature type="domain" description="C2H2-type" evidence="13">
    <location>
        <begin position="2961"/>
        <end position="2984"/>
    </location>
</feature>
<feature type="compositionally biased region" description="Polar residues" evidence="12">
    <location>
        <begin position="285"/>
        <end position="328"/>
    </location>
</feature>
<feature type="compositionally biased region" description="Low complexity" evidence="12">
    <location>
        <begin position="776"/>
        <end position="788"/>
    </location>
</feature>
<evidence type="ECO:0000256" key="2">
    <source>
        <dbReference type="ARBA" id="ARBA00004123"/>
    </source>
</evidence>
<evidence type="ECO:0000256" key="12">
    <source>
        <dbReference type="SAM" id="MobiDB-lite"/>
    </source>
</evidence>
<feature type="domain" description="C2H2-type" evidence="13">
    <location>
        <begin position="2859"/>
        <end position="2882"/>
    </location>
</feature>
<dbReference type="SUPFAM" id="SSF57667">
    <property type="entry name" value="beta-beta-alpha zinc fingers"/>
    <property type="match status" value="3"/>
</dbReference>
<feature type="compositionally biased region" description="Polar residues" evidence="12">
    <location>
        <begin position="1581"/>
        <end position="1614"/>
    </location>
</feature>
<feature type="compositionally biased region" description="Polar residues" evidence="12">
    <location>
        <begin position="803"/>
        <end position="813"/>
    </location>
</feature>
<organism evidence="14">
    <name type="scientific">Phallusia mammillata</name>
    <dbReference type="NCBI Taxonomy" id="59560"/>
    <lineage>
        <taxon>Eukaryota</taxon>
        <taxon>Metazoa</taxon>
        <taxon>Chordata</taxon>
        <taxon>Tunicata</taxon>
        <taxon>Ascidiacea</taxon>
        <taxon>Phlebobranchia</taxon>
        <taxon>Ascidiidae</taxon>
        <taxon>Phallusia</taxon>
    </lineage>
</organism>
<comment type="function">
    <text evidence="1">May be involved in transcriptional regulation.</text>
</comment>
<feature type="region of interest" description="Disordered" evidence="12">
    <location>
        <begin position="3241"/>
        <end position="3261"/>
    </location>
</feature>
<feature type="region of interest" description="Disordered" evidence="12">
    <location>
        <begin position="2049"/>
        <end position="2185"/>
    </location>
</feature>
<feature type="region of interest" description="Disordered" evidence="12">
    <location>
        <begin position="1329"/>
        <end position="1396"/>
    </location>
</feature>
<feature type="compositionally biased region" description="Low complexity" evidence="12">
    <location>
        <begin position="1870"/>
        <end position="1883"/>
    </location>
</feature>
<feature type="compositionally biased region" description="Basic and acidic residues" evidence="12">
    <location>
        <begin position="3029"/>
        <end position="3052"/>
    </location>
</feature>
<keyword evidence="8" id="KW-0238">DNA-binding</keyword>
<feature type="compositionally biased region" description="Low complexity" evidence="12">
    <location>
        <begin position="1638"/>
        <end position="1661"/>
    </location>
</feature>
<keyword evidence="7" id="KW-0805">Transcription regulation</keyword>
<feature type="domain" description="C2H2-type" evidence="13">
    <location>
        <begin position="2887"/>
        <end position="2915"/>
    </location>
</feature>
<comment type="subcellular location">
    <subcellularLocation>
        <location evidence="2">Nucleus</location>
    </subcellularLocation>
</comment>
<dbReference type="SMART" id="SM00355">
    <property type="entry name" value="ZnF_C2H2"/>
    <property type="match status" value="13"/>
</dbReference>
<feature type="region of interest" description="Disordered" evidence="12">
    <location>
        <begin position="1483"/>
        <end position="1614"/>
    </location>
</feature>
<evidence type="ECO:0000256" key="11">
    <source>
        <dbReference type="PROSITE-ProRule" id="PRU00042"/>
    </source>
</evidence>
<dbReference type="Pfam" id="PF16622">
    <property type="entry name" value="zf-C2H2_11"/>
    <property type="match status" value="1"/>
</dbReference>
<evidence type="ECO:0000256" key="9">
    <source>
        <dbReference type="ARBA" id="ARBA00023163"/>
    </source>
</evidence>
<feature type="compositionally biased region" description="Polar residues" evidence="12">
    <location>
        <begin position="2057"/>
        <end position="2076"/>
    </location>
</feature>
<feature type="region of interest" description="Disordered" evidence="12">
    <location>
        <begin position="868"/>
        <end position="903"/>
    </location>
</feature>
<evidence type="ECO:0000256" key="5">
    <source>
        <dbReference type="ARBA" id="ARBA00022771"/>
    </source>
</evidence>
<feature type="compositionally biased region" description="Polar residues" evidence="12">
    <location>
        <begin position="1898"/>
        <end position="1907"/>
    </location>
</feature>
<evidence type="ECO:0000256" key="7">
    <source>
        <dbReference type="ARBA" id="ARBA00023015"/>
    </source>
</evidence>
<feature type="compositionally biased region" description="Polar residues" evidence="12">
    <location>
        <begin position="1662"/>
        <end position="1682"/>
    </location>
</feature>
<feature type="compositionally biased region" description="Polar residues" evidence="12">
    <location>
        <begin position="2257"/>
        <end position="2268"/>
    </location>
</feature>
<feature type="compositionally biased region" description="Low complexity" evidence="12">
    <location>
        <begin position="2080"/>
        <end position="2094"/>
    </location>
</feature>
<dbReference type="InterPro" id="IPR013087">
    <property type="entry name" value="Znf_C2H2_type"/>
</dbReference>
<dbReference type="InterPro" id="IPR057356">
    <property type="entry name" value="Znf-C2H2_ZNF592"/>
</dbReference>
<protein>
    <submittedName>
        <fullName evidence="14">Mucin-16</fullName>
    </submittedName>
</protein>
<evidence type="ECO:0000256" key="10">
    <source>
        <dbReference type="ARBA" id="ARBA00023242"/>
    </source>
</evidence>
<feature type="compositionally biased region" description="Basic residues" evidence="12">
    <location>
        <begin position="2235"/>
        <end position="2252"/>
    </location>
</feature>
<feature type="region of interest" description="Disordered" evidence="12">
    <location>
        <begin position="125"/>
        <end position="164"/>
    </location>
</feature>
<evidence type="ECO:0000256" key="1">
    <source>
        <dbReference type="ARBA" id="ARBA00003767"/>
    </source>
</evidence>
<evidence type="ECO:0000256" key="4">
    <source>
        <dbReference type="ARBA" id="ARBA00022737"/>
    </source>
</evidence>
<feature type="compositionally biased region" description="Polar residues" evidence="12">
    <location>
        <begin position="1177"/>
        <end position="1205"/>
    </location>
</feature>
<feature type="compositionally biased region" description="Basic and acidic residues" evidence="12">
    <location>
        <begin position="3009"/>
        <end position="3020"/>
    </location>
</feature>
<feature type="region of interest" description="Disordered" evidence="12">
    <location>
        <begin position="1634"/>
        <end position="1682"/>
    </location>
</feature>
<evidence type="ECO:0000256" key="3">
    <source>
        <dbReference type="ARBA" id="ARBA00022723"/>
    </source>
</evidence>
<dbReference type="Gene3D" id="3.30.160.60">
    <property type="entry name" value="Classic Zinc Finger"/>
    <property type="match status" value="4"/>
</dbReference>
<dbReference type="EMBL" id="LR788214">
    <property type="protein sequence ID" value="CAB3264076.1"/>
    <property type="molecule type" value="mRNA"/>
</dbReference>
<dbReference type="GO" id="GO:0003677">
    <property type="term" value="F:DNA binding"/>
    <property type="evidence" value="ECO:0007669"/>
    <property type="project" value="UniProtKB-KW"/>
</dbReference>
<feature type="compositionally biased region" description="Polar residues" evidence="12">
    <location>
        <begin position="976"/>
        <end position="1005"/>
    </location>
</feature>
<dbReference type="PANTHER" id="PTHR47222:SF5">
    <property type="entry name" value="LOW QUALITY PROTEIN: ZINC FINGER PROTEIN 532-LIKE"/>
    <property type="match status" value="1"/>
</dbReference>
<feature type="domain" description="C2H2-type" evidence="13">
    <location>
        <begin position="3335"/>
        <end position="3358"/>
    </location>
</feature>
<keyword evidence="3" id="KW-0479">Metal-binding</keyword>
<feature type="domain" description="C2H2-type" evidence="13">
    <location>
        <begin position="3107"/>
        <end position="3135"/>
    </location>
</feature>
<dbReference type="InterPro" id="IPR041697">
    <property type="entry name" value="Znf-C2H2_11"/>
</dbReference>
<feature type="compositionally biased region" description="Polar residues" evidence="12">
    <location>
        <begin position="2095"/>
        <end position="2112"/>
    </location>
</feature>
<feature type="region of interest" description="Disordered" evidence="12">
    <location>
        <begin position="1843"/>
        <end position="2035"/>
    </location>
</feature>